<feature type="compositionally biased region" description="Polar residues" evidence="4">
    <location>
        <begin position="207"/>
        <end position="224"/>
    </location>
</feature>
<dbReference type="GO" id="GO:0000976">
    <property type="term" value="F:transcription cis-regulatory region binding"/>
    <property type="evidence" value="ECO:0007669"/>
    <property type="project" value="TreeGrafter"/>
</dbReference>
<dbReference type="eggNOG" id="KOG2744">
    <property type="taxonomic scope" value="Eukaryota"/>
</dbReference>
<feature type="compositionally biased region" description="Polar residues" evidence="4">
    <location>
        <begin position="162"/>
        <end position="175"/>
    </location>
</feature>
<dbReference type="CDD" id="cd16100">
    <property type="entry name" value="ARID"/>
    <property type="match status" value="1"/>
</dbReference>
<feature type="compositionally biased region" description="Low complexity" evidence="4">
    <location>
        <begin position="312"/>
        <end position="331"/>
    </location>
</feature>
<evidence type="ECO:0000256" key="2">
    <source>
        <dbReference type="ARBA" id="ARBA00023163"/>
    </source>
</evidence>
<keyword evidence="7" id="KW-1185">Reference proteome</keyword>
<feature type="compositionally biased region" description="Polar residues" evidence="4">
    <location>
        <begin position="239"/>
        <end position="265"/>
    </location>
</feature>
<feature type="compositionally biased region" description="Low complexity" evidence="4">
    <location>
        <begin position="194"/>
        <end position="205"/>
    </location>
</feature>
<feature type="region of interest" description="Disordered" evidence="4">
    <location>
        <begin position="158"/>
        <end position="335"/>
    </location>
</feature>
<dbReference type="OMA" id="MAKRNTP"/>
<dbReference type="GO" id="GO:0005634">
    <property type="term" value="C:nucleus"/>
    <property type="evidence" value="ECO:0007669"/>
    <property type="project" value="TreeGrafter"/>
</dbReference>
<feature type="compositionally biased region" description="Basic and acidic residues" evidence="4">
    <location>
        <begin position="281"/>
        <end position="297"/>
    </location>
</feature>
<dbReference type="PROSITE" id="PS51011">
    <property type="entry name" value="ARID"/>
    <property type="match status" value="1"/>
</dbReference>
<dbReference type="GO" id="GO:0006357">
    <property type="term" value="P:regulation of transcription by RNA polymerase II"/>
    <property type="evidence" value="ECO:0007669"/>
    <property type="project" value="TreeGrafter"/>
</dbReference>
<dbReference type="InterPro" id="IPR001606">
    <property type="entry name" value="ARID_dom"/>
</dbReference>
<dbReference type="PANTHER" id="PTHR13964:SF27">
    <property type="entry name" value="HAT-TRICK, ISOFORM D"/>
    <property type="match status" value="1"/>
</dbReference>
<dbReference type="OrthoDB" id="1938591at2759"/>
<dbReference type="InterPro" id="IPR051232">
    <property type="entry name" value="ARID/SWI1_ChromRemod"/>
</dbReference>
<keyword evidence="2" id="KW-0804">Transcription</keyword>
<dbReference type="Proteomes" id="UP000008063">
    <property type="component" value="Unassembled WGS sequence"/>
</dbReference>
<reference evidence="7" key="1">
    <citation type="journal article" date="2011" name="Science">
        <title>The plant cell wall-decomposing machinery underlies the functional diversity of forest fungi.</title>
        <authorList>
            <person name="Eastwood D.C."/>
            <person name="Floudas D."/>
            <person name="Binder M."/>
            <person name="Majcherczyk A."/>
            <person name="Schneider P."/>
            <person name="Aerts A."/>
            <person name="Asiegbu F.O."/>
            <person name="Baker S.E."/>
            <person name="Barry K."/>
            <person name="Bendiksby M."/>
            <person name="Blumentritt M."/>
            <person name="Coutinho P.M."/>
            <person name="Cullen D."/>
            <person name="de Vries R.P."/>
            <person name="Gathman A."/>
            <person name="Goodell B."/>
            <person name="Henrissat B."/>
            <person name="Ihrmark K."/>
            <person name="Kauserud H."/>
            <person name="Kohler A."/>
            <person name="LaButti K."/>
            <person name="Lapidus A."/>
            <person name="Lavin J.L."/>
            <person name="Lee Y.-H."/>
            <person name="Lindquist E."/>
            <person name="Lilly W."/>
            <person name="Lucas S."/>
            <person name="Morin E."/>
            <person name="Murat C."/>
            <person name="Oguiza J.A."/>
            <person name="Park J."/>
            <person name="Pisabarro A.G."/>
            <person name="Riley R."/>
            <person name="Rosling A."/>
            <person name="Salamov A."/>
            <person name="Schmidt O."/>
            <person name="Schmutz J."/>
            <person name="Skrede I."/>
            <person name="Stenlid J."/>
            <person name="Wiebenga A."/>
            <person name="Xie X."/>
            <person name="Kuees U."/>
            <person name="Hibbett D.S."/>
            <person name="Hoffmeister D."/>
            <person name="Hoegberg N."/>
            <person name="Martin F."/>
            <person name="Grigoriev I.V."/>
            <person name="Watkinson S.C."/>
        </authorList>
    </citation>
    <scope>NUCLEOTIDE SEQUENCE [LARGE SCALE GENOMIC DNA]</scope>
    <source>
        <strain evidence="7">strain S7.3</strain>
    </source>
</reference>
<dbReference type="SMART" id="SM00501">
    <property type="entry name" value="BRIGHT"/>
    <property type="match status" value="1"/>
</dbReference>
<dbReference type="InterPro" id="IPR036431">
    <property type="entry name" value="ARID_dom_sf"/>
</dbReference>
<feature type="domain" description="ARID" evidence="5">
    <location>
        <begin position="15"/>
        <end position="143"/>
    </location>
</feature>
<dbReference type="SMART" id="SM01014">
    <property type="entry name" value="ARID"/>
    <property type="match status" value="1"/>
</dbReference>
<evidence type="ECO:0000256" key="1">
    <source>
        <dbReference type="ARBA" id="ARBA00023015"/>
    </source>
</evidence>
<dbReference type="Pfam" id="PF01388">
    <property type="entry name" value="ARID"/>
    <property type="match status" value="1"/>
</dbReference>
<dbReference type="STRING" id="936435.F8PRG9"/>
<sequence>MSLAPRQLQTPAAFKLRQRNFLQGIAGLHASRNAPLPPALSGHPYPVGYDPSQSQWKSIEVTNEVGVFRLAGKDVDLVKLYGLVFQNGGYHKFNQQNAWTQILHHFDLPERFPFPQPNGQQSVAATLANYYAAILLPFEDVYKRNVQDHHRKAMMAVGRQPNAPQAPNPGSTTGPYQGATGGPMQSGYPSQNTGGNMNNMLGMLGQPASSTHTHDSTMSLNDSPQFPPPLQSMPHSPHQRQSSSALPVTQSLNGSFPGSQISQEGPNLFEDSMSGGKRKHESGEMFGKRARPRKDGSEPPEQPASSDNTTMSSNVPPGNAASSSPSALSNSTRSRPKYTRWKVEYLPIAREVETCGGRDINQMEEEYVRARRKPVRDINDWGAVDIEALTMSLRSRLATELSYGLTTFSLLSTMRGPTQGSGFPIFQCLDLLEEVLDLMEEQAFEGTPDVAEYALTEETCIPRHRELLDTAYDEESQHFAGLQPRQGSGDSSYGPRQRPGTIILAVMNILRNLSIIADNMTFLAHHERVLDLALRVCGVTVQDGSPPRANSPALSLIDVATVRKDTLYILTSIAGMIQYPPSRSPSSTTTRIASRTFELIASFLIDPVDAVSPVTYLRQTGGPPTSSKPPPLSDIALEVFTRLGHPDHNRMVFSKVIPQTWQWRLFEALIHRLPISDADYGLLAREAWLSYLEKLTMAIYALAFLAPPDLKQKIKMDRSLSFSQVMLRMVQRLLVGPNPETRAWYMIAARRSVEAMKVVDGCEDSFDTSQSTVPTLAFGVGYGEAGDNGVEKGTGMLGGRCEVAWDLLMLRDMEPPMFAELESLMRVE</sequence>
<evidence type="ECO:0000259" key="5">
    <source>
        <dbReference type="PROSITE" id="PS51011"/>
    </source>
</evidence>
<evidence type="ECO:0000313" key="6">
    <source>
        <dbReference type="EMBL" id="EGO00592.1"/>
    </source>
</evidence>
<keyword evidence="1" id="KW-0805">Transcription regulation</keyword>
<dbReference type="PANTHER" id="PTHR13964">
    <property type="entry name" value="RBP-RELATED"/>
    <property type="match status" value="1"/>
</dbReference>
<proteinExistence type="predicted"/>
<dbReference type="HOGENOM" id="CLU_014090_0_0_1"/>
<accession>F8PRG9</accession>
<evidence type="ECO:0000256" key="4">
    <source>
        <dbReference type="SAM" id="MobiDB-lite"/>
    </source>
</evidence>
<organism evidence="7">
    <name type="scientific">Serpula lacrymans var. lacrymans (strain S7.3)</name>
    <name type="common">Dry rot fungus</name>
    <dbReference type="NCBI Taxonomy" id="936435"/>
    <lineage>
        <taxon>Eukaryota</taxon>
        <taxon>Fungi</taxon>
        <taxon>Dikarya</taxon>
        <taxon>Basidiomycota</taxon>
        <taxon>Agaricomycotina</taxon>
        <taxon>Agaricomycetes</taxon>
        <taxon>Agaricomycetidae</taxon>
        <taxon>Boletales</taxon>
        <taxon>Coniophorineae</taxon>
        <taxon>Serpulaceae</taxon>
        <taxon>Serpula</taxon>
    </lineage>
</organism>
<dbReference type="Gene3D" id="1.10.150.60">
    <property type="entry name" value="ARID DNA-binding domain"/>
    <property type="match status" value="1"/>
</dbReference>
<name>F8PRG9_SERL3</name>
<evidence type="ECO:0000256" key="3">
    <source>
        <dbReference type="ARBA" id="ARBA00023242"/>
    </source>
</evidence>
<dbReference type="AlphaFoldDB" id="F8PRG9"/>
<evidence type="ECO:0000313" key="7">
    <source>
        <dbReference type="Proteomes" id="UP000008063"/>
    </source>
</evidence>
<dbReference type="InParanoid" id="F8PRG9"/>
<gene>
    <name evidence="6" type="ORF">SERLA73DRAFT_104923</name>
</gene>
<keyword evidence="3" id="KW-0539">Nucleus</keyword>
<protein>
    <recommendedName>
        <fullName evidence="5">ARID domain-containing protein</fullName>
    </recommendedName>
</protein>
<dbReference type="EMBL" id="GL945478">
    <property type="protein sequence ID" value="EGO00592.1"/>
    <property type="molecule type" value="Genomic_DNA"/>
</dbReference>
<dbReference type="SUPFAM" id="SSF46774">
    <property type="entry name" value="ARID-like"/>
    <property type="match status" value="1"/>
</dbReference>